<evidence type="ECO:0000256" key="2">
    <source>
        <dbReference type="ARBA" id="ARBA00022679"/>
    </source>
</evidence>
<dbReference type="EMBL" id="UFAJ01000947">
    <property type="protein sequence ID" value="SSD61868.1"/>
    <property type="molecule type" value="Genomic_DNA"/>
</dbReference>
<dbReference type="OrthoDB" id="775260at2759"/>
<dbReference type="EC" id="2.5.1.75" evidence="5 6"/>
<keyword evidence="5 6" id="KW-0819">tRNA processing</keyword>
<dbReference type="Pfam" id="PF01715">
    <property type="entry name" value="IPPT"/>
    <property type="match status" value="1"/>
</dbReference>
<evidence type="ECO:0000313" key="8">
    <source>
        <dbReference type="EMBL" id="SSD61868.1"/>
    </source>
</evidence>
<dbReference type="InterPro" id="IPR027417">
    <property type="entry name" value="P-loop_NTPase"/>
</dbReference>
<proteinExistence type="inferred from homology"/>
<reference evidence="9" key="1">
    <citation type="submission" date="2018-06" db="EMBL/GenBank/DDBJ databases">
        <authorList>
            <person name="Guldener U."/>
        </authorList>
    </citation>
    <scope>NUCLEOTIDE SEQUENCE [LARGE SCALE GENOMIC DNA]</scope>
    <source>
        <strain evidence="9">UTAD17</strain>
    </source>
</reference>
<evidence type="ECO:0000256" key="7">
    <source>
        <dbReference type="RuleBase" id="RU003785"/>
    </source>
</evidence>
<organism evidence="8 9">
    <name type="scientific">Saccharomycodes ludwigii</name>
    <dbReference type="NCBI Taxonomy" id="36035"/>
    <lineage>
        <taxon>Eukaryota</taxon>
        <taxon>Fungi</taxon>
        <taxon>Dikarya</taxon>
        <taxon>Ascomycota</taxon>
        <taxon>Saccharomycotina</taxon>
        <taxon>Saccharomycetes</taxon>
        <taxon>Saccharomycodales</taxon>
        <taxon>Saccharomycodaceae</taxon>
        <taxon>Saccharomycodes</taxon>
    </lineage>
</organism>
<keyword evidence="2 5" id="KW-0808">Transferase</keyword>
<keyword evidence="3 5" id="KW-0547">Nucleotide-binding</keyword>
<evidence type="ECO:0000256" key="4">
    <source>
        <dbReference type="ARBA" id="ARBA00022840"/>
    </source>
</evidence>
<accession>A0A376BB17</accession>
<dbReference type="SUPFAM" id="SSF52540">
    <property type="entry name" value="P-loop containing nucleoside triphosphate hydrolases"/>
    <property type="match status" value="1"/>
</dbReference>
<evidence type="ECO:0000256" key="5">
    <source>
        <dbReference type="PIRNR" id="PIRNR039110"/>
    </source>
</evidence>
<sequence>MTSIKLTDTITSPKRLIVIAGTTGVGKSQLSIELASKYNGEIINSDSMQMYQDIPIITNKHPINERNGIPHHIINHVPWNKEYDMHIFEKECLSKIYDILQRGKTPIIVGGTHYYLQVLFNNKKINNAIYFGHTNDTFTEDPNAEDDPKELYSKLLEIDPLIASKYHPNDTRRVKRMLEIYHQSNGIKPSEIFQKQQISLKFENTLFFWLYSDPTELNKRLDDRVDQMISNGAYSEIQQLYKYYCENNKPCLESGIWQVIGFKEFLPWLLSQDTTNADDNTILYKECVEKMKLRTRQYAKRQIKWIKKMLISDIRAADKLSNFYVLNATDLNKWDQLVKDRANLICDGFFFSKNGVDQCVEHVPKGLENIVLTEECATASATNTNNNAKFFDKFTCSTCKDKNDENLILIGKEVWGKHLKSRRHKSNLNRGKKKKEYEEWKLKNTT</sequence>
<gene>
    <name evidence="8" type="ORF">SCODWIG_03629</name>
</gene>
<dbReference type="AlphaFoldDB" id="A0A376BB17"/>
<dbReference type="GO" id="GO:0005524">
    <property type="term" value="F:ATP binding"/>
    <property type="evidence" value="ECO:0007669"/>
    <property type="project" value="UniProtKB-UniRule"/>
</dbReference>
<dbReference type="InterPro" id="IPR018022">
    <property type="entry name" value="IPT"/>
</dbReference>
<comment type="function">
    <text evidence="5">Catalyzes the transfer of a dimethylallyl group onto the adenine at position 37.</text>
</comment>
<evidence type="ECO:0000256" key="1">
    <source>
        <dbReference type="ARBA" id="ARBA00005842"/>
    </source>
</evidence>
<keyword evidence="9" id="KW-1185">Reference proteome</keyword>
<dbReference type="InterPro" id="IPR030666">
    <property type="entry name" value="IPP_transferase_euk"/>
</dbReference>
<dbReference type="Gene3D" id="3.40.50.300">
    <property type="entry name" value="P-loop containing nucleotide triphosphate hydrolases"/>
    <property type="match status" value="1"/>
</dbReference>
<evidence type="ECO:0000313" key="9">
    <source>
        <dbReference type="Proteomes" id="UP000262825"/>
    </source>
</evidence>
<dbReference type="Gene3D" id="3.30.160.60">
    <property type="entry name" value="Classic Zinc Finger"/>
    <property type="match status" value="1"/>
</dbReference>
<dbReference type="PANTHER" id="PTHR11088">
    <property type="entry name" value="TRNA DIMETHYLALLYLTRANSFERASE"/>
    <property type="match status" value="1"/>
</dbReference>
<comment type="catalytic activity">
    <reaction evidence="5 6">
        <text>adenosine(37) in tRNA + dimethylallyl diphosphate = N(6)-dimethylallyladenosine(37) in tRNA + diphosphate</text>
        <dbReference type="Rhea" id="RHEA:26482"/>
        <dbReference type="Rhea" id="RHEA-COMP:10162"/>
        <dbReference type="Rhea" id="RHEA-COMP:10375"/>
        <dbReference type="ChEBI" id="CHEBI:33019"/>
        <dbReference type="ChEBI" id="CHEBI:57623"/>
        <dbReference type="ChEBI" id="CHEBI:74411"/>
        <dbReference type="ChEBI" id="CHEBI:74415"/>
        <dbReference type="EC" id="2.5.1.75"/>
    </reaction>
</comment>
<dbReference type="Proteomes" id="UP000262825">
    <property type="component" value="Unassembled WGS sequence"/>
</dbReference>
<dbReference type="PIRSF" id="PIRSF039110">
    <property type="entry name" value="IPP_transferase"/>
    <property type="match status" value="1"/>
</dbReference>
<evidence type="ECO:0000256" key="3">
    <source>
        <dbReference type="ARBA" id="ARBA00022741"/>
    </source>
</evidence>
<dbReference type="GO" id="GO:0006400">
    <property type="term" value="P:tRNA modification"/>
    <property type="evidence" value="ECO:0007669"/>
    <property type="project" value="TreeGrafter"/>
</dbReference>
<dbReference type="PANTHER" id="PTHR11088:SF89">
    <property type="entry name" value="TRNA DIMETHYLALLYLTRANSFERASE"/>
    <property type="match status" value="1"/>
</dbReference>
<keyword evidence="5" id="KW-0963">Cytoplasm</keyword>
<comment type="similarity">
    <text evidence="1 5 7">Belongs to the IPP transferase family.</text>
</comment>
<dbReference type="Gene3D" id="1.10.20.140">
    <property type="match status" value="1"/>
</dbReference>
<protein>
    <recommendedName>
        <fullName evidence="5 6">tRNA dimethylallyltransferase</fullName>
        <ecNumber evidence="5 6">2.5.1.75</ecNumber>
    </recommendedName>
</protein>
<keyword evidence="4 5" id="KW-0067">ATP-binding</keyword>
<evidence type="ECO:0000256" key="6">
    <source>
        <dbReference type="RuleBase" id="RU003783"/>
    </source>
</evidence>
<dbReference type="InterPro" id="IPR039657">
    <property type="entry name" value="Dimethylallyltransferase"/>
</dbReference>
<dbReference type="GO" id="GO:0005739">
    <property type="term" value="C:mitochondrion"/>
    <property type="evidence" value="ECO:0007669"/>
    <property type="project" value="TreeGrafter"/>
</dbReference>
<name>A0A376BB17_9ASCO</name>
<dbReference type="HAMAP" id="MF_00185">
    <property type="entry name" value="IPP_trans"/>
    <property type="match status" value="1"/>
</dbReference>
<dbReference type="NCBIfam" id="TIGR00174">
    <property type="entry name" value="miaA"/>
    <property type="match status" value="1"/>
</dbReference>
<dbReference type="VEuPathDB" id="FungiDB:SCODWIG_03629"/>
<dbReference type="GO" id="GO:0052381">
    <property type="term" value="F:tRNA dimethylallyltransferase activity"/>
    <property type="evidence" value="ECO:0007669"/>
    <property type="project" value="UniProtKB-UniRule"/>
</dbReference>